<sequence length="137" mass="16027">MKKINLRELYPDVYTTDFFVDVTEKVMETIRAAERAEAAYERKMYRYKAQYSLDCENGIENAVLLKPQTPEMLLEEKQLREQLYAAVMALPEKQAKRIYARYYLGMRVSEIAAAEGVAPSRVRDSIRRGLKQLAKYF</sequence>
<proteinExistence type="predicted"/>
<evidence type="ECO:0000313" key="3">
    <source>
        <dbReference type="Proteomes" id="UP000265643"/>
    </source>
</evidence>
<dbReference type="GO" id="GO:0016987">
    <property type="term" value="F:sigma factor activity"/>
    <property type="evidence" value="ECO:0007669"/>
    <property type="project" value="InterPro"/>
</dbReference>
<evidence type="ECO:0000313" key="2">
    <source>
        <dbReference type="EMBL" id="GCA66566.1"/>
    </source>
</evidence>
<dbReference type="InterPro" id="IPR013249">
    <property type="entry name" value="RNA_pol_sigma70_r4_t2"/>
</dbReference>
<dbReference type="Pfam" id="PF08281">
    <property type="entry name" value="Sigma70_r4_2"/>
    <property type="match status" value="1"/>
</dbReference>
<evidence type="ECO:0000259" key="1">
    <source>
        <dbReference type="Pfam" id="PF08281"/>
    </source>
</evidence>
<comment type="caution">
    <text evidence="2">The sequence shown here is derived from an EMBL/GenBank/DDBJ whole genome shotgun (WGS) entry which is preliminary data.</text>
</comment>
<dbReference type="EMBL" id="BHGK01000001">
    <property type="protein sequence ID" value="GCA66566.1"/>
    <property type="molecule type" value="Genomic_DNA"/>
</dbReference>
<dbReference type="InterPro" id="IPR013324">
    <property type="entry name" value="RNA_pol_sigma_r3/r4-like"/>
</dbReference>
<dbReference type="GO" id="GO:0006352">
    <property type="term" value="P:DNA-templated transcription initiation"/>
    <property type="evidence" value="ECO:0007669"/>
    <property type="project" value="InterPro"/>
</dbReference>
<accession>A0A391P3C3</accession>
<feature type="domain" description="RNA polymerase sigma factor 70 region 4 type 2" evidence="1">
    <location>
        <begin position="80"/>
        <end position="133"/>
    </location>
</feature>
<dbReference type="Gene3D" id="1.10.10.10">
    <property type="entry name" value="Winged helix-like DNA-binding domain superfamily/Winged helix DNA-binding domain"/>
    <property type="match status" value="1"/>
</dbReference>
<keyword evidence="3" id="KW-1185">Reference proteome</keyword>
<dbReference type="SUPFAM" id="SSF88659">
    <property type="entry name" value="Sigma3 and sigma4 domains of RNA polymerase sigma factors"/>
    <property type="match status" value="1"/>
</dbReference>
<name>A0A391P3C3_9FIRM</name>
<reference evidence="3" key="1">
    <citation type="submission" date="2018-09" db="EMBL/GenBank/DDBJ databases">
        <title>Draft Genome Sequence of Mediterraneibacter sp. KCTC 15684.</title>
        <authorList>
            <person name="Kim J.S."/>
            <person name="Han K.I."/>
            <person name="Suh M.K."/>
            <person name="Lee K.C."/>
            <person name="Eom M.K."/>
            <person name="Lee J.H."/>
            <person name="Park S.H."/>
            <person name="Kang S.W."/>
            <person name="Park J.E."/>
            <person name="Oh B.S."/>
            <person name="Yu S.Y."/>
            <person name="Choi S.H."/>
            <person name="Lee D.H."/>
            <person name="Yoon H."/>
            <person name="Kim B."/>
            <person name="Yang S.J."/>
            <person name="Lee J.S."/>
        </authorList>
    </citation>
    <scope>NUCLEOTIDE SEQUENCE [LARGE SCALE GENOMIC DNA]</scope>
    <source>
        <strain evidence="3">KCTC 15684</strain>
    </source>
</reference>
<dbReference type="GO" id="GO:0003677">
    <property type="term" value="F:DNA binding"/>
    <property type="evidence" value="ECO:0007669"/>
    <property type="project" value="InterPro"/>
</dbReference>
<protein>
    <recommendedName>
        <fullName evidence="1">RNA polymerase sigma factor 70 region 4 type 2 domain-containing protein</fullName>
    </recommendedName>
</protein>
<dbReference type="RefSeq" id="WP_119297764.1">
    <property type="nucleotide sequence ID" value="NZ_BHGK01000001.1"/>
</dbReference>
<dbReference type="AlphaFoldDB" id="A0A391P3C3"/>
<dbReference type="Proteomes" id="UP000265643">
    <property type="component" value="Unassembled WGS sequence"/>
</dbReference>
<gene>
    <name evidence="2" type="ORF">KGMB01110_10020</name>
</gene>
<organism evidence="2 3">
    <name type="scientific">Mediterraneibacter butyricigenes</name>
    <dbReference type="NCBI Taxonomy" id="2316025"/>
    <lineage>
        <taxon>Bacteria</taxon>
        <taxon>Bacillati</taxon>
        <taxon>Bacillota</taxon>
        <taxon>Clostridia</taxon>
        <taxon>Lachnospirales</taxon>
        <taxon>Lachnospiraceae</taxon>
        <taxon>Mediterraneibacter</taxon>
    </lineage>
</organism>
<dbReference type="InterPro" id="IPR036388">
    <property type="entry name" value="WH-like_DNA-bd_sf"/>
</dbReference>